<feature type="transmembrane region" description="Helical" evidence="1">
    <location>
        <begin position="37"/>
        <end position="58"/>
    </location>
</feature>
<feature type="transmembrane region" description="Helical" evidence="1">
    <location>
        <begin position="172"/>
        <end position="190"/>
    </location>
</feature>
<accession>A0A6J4QEK2</accession>
<gene>
    <name evidence="2" type="ORF">AVDCRST_MAG78-2417</name>
</gene>
<name>A0A6J4QEK2_9ACTN</name>
<sequence length="191" mass="20158">MNLAHVARLVSGATRLPLLAVPLFVLVGVATAGWTGLLWASLCLLLTSGLSLVYLAYLTRSGRVRDPRKIPQEERVRPLQVVAGLHAGAWVIVTLLDAPVPLRAVLLSYALATAAFALLAPFVNLSLHTAGVAGTLACLILVFGPPGALFAPVLPLVWWARVRLGRHTHPELALGALVGGVMTWVSFAAIT</sequence>
<evidence type="ECO:0008006" key="3">
    <source>
        <dbReference type="Google" id="ProtNLM"/>
    </source>
</evidence>
<feature type="transmembrane region" description="Helical" evidence="1">
    <location>
        <begin position="102"/>
        <end position="123"/>
    </location>
</feature>
<keyword evidence="1" id="KW-0812">Transmembrane</keyword>
<feature type="transmembrane region" description="Helical" evidence="1">
    <location>
        <begin position="12"/>
        <end position="31"/>
    </location>
</feature>
<organism evidence="2">
    <name type="scientific">uncultured Rubrobacteraceae bacterium</name>
    <dbReference type="NCBI Taxonomy" id="349277"/>
    <lineage>
        <taxon>Bacteria</taxon>
        <taxon>Bacillati</taxon>
        <taxon>Actinomycetota</taxon>
        <taxon>Rubrobacteria</taxon>
        <taxon>Rubrobacterales</taxon>
        <taxon>Rubrobacteraceae</taxon>
        <taxon>environmental samples</taxon>
    </lineage>
</organism>
<feature type="transmembrane region" description="Helical" evidence="1">
    <location>
        <begin position="79"/>
        <end position="96"/>
    </location>
</feature>
<proteinExistence type="predicted"/>
<reference evidence="2" key="1">
    <citation type="submission" date="2020-02" db="EMBL/GenBank/DDBJ databases">
        <authorList>
            <person name="Meier V. D."/>
        </authorList>
    </citation>
    <scope>NUCLEOTIDE SEQUENCE</scope>
    <source>
        <strain evidence="2">AVDCRST_MAG78</strain>
    </source>
</reference>
<keyword evidence="1" id="KW-0472">Membrane</keyword>
<evidence type="ECO:0000313" key="2">
    <source>
        <dbReference type="EMBL" id="CAA9440756.1"/>
    </source>
</evidence>
<dbReference type="AlphaFoldDB" id="A0A6J4QEK2"/>
<evidence type="ECO:0000256" key="1">
    <source>
        <dbReference type="SAM" id="Phobius"/>
    </source>
</evidence>
<keyword evidence="1" id="KW-1133">Transmembrane helix</keyword>
<feature type="transmembrane region" description="Helical" evidence="1">
    <location>
        <begin position="135"/>
        <end position="160"/>
    </location>
</feature>
<dbReference type="EMBL" id="CADCVB010000161">
    <property type="protein sequence ID" value="CAA9440756.1"/>
    <property type="molecule type" value="Genomic_DNA"/>
</dbReference>
<protein>
    <recommendedName>
        <fullName evidence="3">Phosphatidic acid phosphatase type 2/haloperoxidase domain-containing protein</fullName>
    </recommendedName>
</protein>